<reference evidence="1 3" key="1">
    <citation type="submission" date="2020-08" db="EMBL/GenBank/DDBJ databases">
        <title>Sequencing the genomes of 1000 actinobacteria strains.</title>
        <authorList>
            <person name="Klenk H.-P."/>
        </authorList>
    </citation>
    <scope>NUCLEOTIDE SEQUENCE [LARGE SCALE GENOMIC DNA]</scope>
    <source>
        <strain evidence="1 3">DSM 102030</strain>
    </source>
</reference>
<sequence length="66" mass="6479">MSTTSLIQRAGAVTLLVALLLTLIVTVLRLVALPLAAAALALDALADLAARPLALPSATFQGGGGA</sequence>
<keyword evidence="3" id="KW-1185">Reference proteome</keyword>
<evidence type="ECO:0000313" key="1">
    <source>
        <dbReference type="EMBL" id="MBB4929196.1"/>
    </source>
</evidence>
<dbReference type="AlphaFoldDB" id="A0A7W7RC05"/>
<evidence type="ECO:0000313" key="2">
    <source>
        <dbReference type="EMBL" id="MBB4934708.1"/>
    </source>
</evidence>
<accession>A0A7W7RC05</accession>
<protein>
    <submittedName>
        <fullName evidence="1">Uncharacterized protein</fullName>
    </submittedName>
</protein>
<name>A0A7W7RC05_9ACTN</name>
<dbReference type="EMBL" id="JACHJT010000001">
    <property type="protein sequence ID" value="MBB4929196.1"/>
    <property type="molecule type" value="Genomic_DNA"/>
</dbReference>
<dbReference type="RefSeq" id="WP_184573476.1">
    <property type="nucleotide sequence ID" value="NZ_JACHJT010000001.1"/>
</dbReference>
<organism evidence="1 3">
    <name type="scientific">Lipingzhangella halophila</name>
    <dbReference type="NCBI Taxonomy" id="1783352"/>
    <lineage>
        <taxon>Bacteria</taxon>
        <taxon>Bacillati</taxon>
        <taxon>Actinomycetota</taxon>
        <taxon>Actinomycetes</taxon>
        <taxon>Streptosporangiales</taxon>
        <taxon>Nocardiopsidaceae</taxon>
        <taxon>Lipingzhangella</taxon>
    </lineage>
</organism>
<dbReference type="Proteomes" id="UP000523007">
    <property type="component" value="Unassembled WGS sequence"/>
</dbReference>
<proteinExistence type="predicted"/>
<comment type="caution">
    <text evidence="1">The sequence shown here is derived from an EMBL/GenBank/DDBJ whole genome shotgun (WGS) entry which is preliminary data.</text>
</comment>
<gene>
    <name evidence="1" type="ORF">F4561_000016</name>
    <name evidence="2" type="ORF">F4561_005602</name>
</gene>
<dbReference type="EMBL" id="JACHJT010000002">
    <property type="protein sequence ID" value="MBB4934708.1"/>
    <property type="molecule type" value="Genomic_DNA"/>
</dbReference>
<evidence type="ECO:0000313" key="3">
    <source>
        <dbReference type="Proteomes" id="UP000523007"/>
    </source>
</evidence>